<sequence length="321" mass="36820">MEKCHKSFVGIRDMSPWVEPRRNHVLRRQSLKGRTGRTPARRGKFKATPLLGGGLAKFKTYVAHEPSKRARPCADQECHRYAAALLPTSIFTCTDCLFVTNGLIVLITIDLYLRKPPYLFGKITFTDPPRRYLLCASIMHAQNRRVYAVQHAKLFRCEVGHENAATTKNSNVGEKKEGLQSVIPVHYIISWQFRAAKFRALYCTIDHNDRDRDRDEEPEFRSKTPEIENGGESEPRPSDRLYTPHVSVIERNRRIRWAFPRRRANGCTRDYRVDAVSITSRGLTVTLAVNYRVSRAAPRATHTPPRAPRPDPLIVHPQRSV</sequence>
<gene>
    <name evidence="2" type="ORF">EVAR_33764_1</name>
</gene>
<evidence type="ECO:0000313" key="3">
    <source>
        <dbReference type="Proteomes" id="UP000299102"/>
    </source>
</evidence>
<dbReference type="EMBL" id="BGZK01000409">
    <property type="protein sequence ID" value="GBP41960.1"/>
    <property type="molecule type" value="Genomic_DNA"/>
</dbReference>
<keyword evidence="3" id="KW-1185">Reference proteome</keyword>
<evidence type="ECO:0000256" key="1">
    <source>
        <dbReference type="SAM" id="MobiDB-lite"/>
    </source>
</evidence>
<dbReference type="Proteomes" id="UP000299102">
    <property type="component" value="Unassembled WGS sequence"/>
</dbReference>
<evidence type="ECO:0000313" key="2">
    <source>
        <dbReference type="EMBL" id="GBP41960.1"/>
    </source>
</evidence>
<dbReference type="AlphaFoldDB" id="A0A4C1VTY1"/>
<feature type="region of interest" description="Disordered" evidence="1">
    <location>
        <begin position="296"/>
        <end position="321"/>
    </location>
</feature>
<feature type="region of interest" description="Disordered" evidence="1">
    <location>
        <begin position="210"/>
        <end position="240"/>
    </location>
</feature>
<accession>A0A4C1VTY1</accession>
<protein>
    <submittedName>
        <fullName evidence="2">Uncharacterized protein</fullName>
    </submittedName>
</protein>
<organism evidence="2 3">
    <name type="scientific">Eumeta variegata</name>
    <name type="common">Bagworm moth</name>
    <name type="synonym">Eumeta japonica</name>
    <dbReference type="NCBI Taxonomy" id="151549"/>
    <lineage>
        <taxon>Eukaryota</taxon>
        <taxon>Metazoa</taxon>
        <taxon>Ecdysozoa</taxon>
        <taxon>Arthropoda</taxon>
        <taxon>Hexapoda</taxon>
        <taxon>Insecta</taxon>
        <taxon>Pterygota</taxon>
        <taxon>Neoptera</taxon>
        <taxon>Endopterygota</taxon>
        <taxon>Lepidoptera</taxon>
        <taxon>Glossata</taxon>
        <taxon>Ditrysia</taxon>
        <taxon>Tineoidea</taxon>
        <taxon>Psychidae</taxon>
        <taxon>Oiketicinae</taxon>
        <taxon>Eumeta</taxon>
    </lineage>
</organism>
<name>A0A4C1VTY1_EUMVA</name>
<reference evidence="2 3" key="1">
    <citation type="journal article" date="2019" name="Commun. Biol.">
        <title>The bagworm genome reveals a unique fibroin gene that provides high tensile strength.</title>
        <authorList>
            <person name="Kono N."/>
            <person name="Nakamura H."/>
            <person name="Ohtoshi R."/>
            <person name="Tomita M."/>
            <person name="Numata K."/>
            <person name="Arakawa K."/>
        </authorList>
    </citation>
    <scope>NUCLEOTIDE SEQUENCE [LARGE SCALE GENOMIC DNA]</scope>
</reference>
<feature type="compositionally biased region" description="Basic and acidic residues" evidence="1">
    <location>
        <begin position="210"/>
        <end position="226"/>
    </location>
</feature>
<comment type="caution">
    <text evidence="2">The sequence shown here is derived from an EMBL/GenBank/DDBJ whole genome shotgun (WGS) entry which is preliminary data.</text>
</comment>
<proteinExistence type="predicted"/>